<reference key="2">
    <citation type="submission" date="2011-05" db="EMBL/GenBank/DDBJ databases">
        <title>The Genome of Mycoplasma haemofelis Strain Ohio2, a pathogenic hemoplasma of the cat.</title>
        <authorList>
            <person name="Santos A.P."/>
            <person name="Guimaraes A.M.S."/>
            <person name="SanMiguel P.J."/>
            <person name="Martin S.W."/>
            <person name="Messick J.B."/>
        </authorList>
    </citation>
    <scope>NUCLEOTIDE SEQUENCE</scope>
    <source>
        <strain>Ohio2</strain>
    </source>
</reference>
<dbReference type="HOGENOM" id="CLU_098620_0_0_14"/>
<dbReference type="STRING" id="859194.MHF_0317"/>
<dbReference type="EMBL" id="CP002808">
    <property type="protein sequence ID" value="AEG72596.1"/>
    <property type="molecule type" value="Genomic_DNA"/>
</dbReference>
<name>F6FGS3_MYCHI</name>
<sequence length="227" mass="25247">MTTAAKAASAVAAASTASAGGIYFGTDLLKSKKTITDLIREKNPNKRLITSTTVSDDAWKKAYKAYREENKEKERGQDSWKLSDWAKPNGDIQEVNTTAEFINKCKSNSGLEASKDNDLLYQQVLKYCTRATLVSDLIAENNKGRRLLKSSGQGDDNGWQTVWSTYKQHNSGKTNDTWSLTDWSGKKGGNELPTNYKTTCDTKSSEEAFKTDDEKYLNVLNWCTVPA</sequence>
<gene>
    <name evidence="1" type="ordered locus">MHF_0317</name>
</gene>
<dbReference type="BioCyc" id="MHAE859194:G1GR7-313-MONOMER"/>
<reference evidence="1 2" key="1">
    <citation type="journal article" date="2011" name="J. Bacteriol.">
        <title>Complete genome sequences of two hemotropic Mycoplasmas, Mycoplasma haemofelis strain Ohio2 and Mycoplasma suis strain Illinois.</title>
        <authorList>
            <person name="Messick J.B."/>
            <person name="Santos A.P."/>
            <person name="Guimaraes A.M."/>
        </authorList>
    </citation>
    <scope>NUCLEOTIDE SEQUENCE [LARGE SCALE GENOMIC DNA]</scope>
    <source>
        <strain evidence="1 2">Ohio2</strain>
    </source>
</reference>
<dbReference type="Proteomes" id="UP000007952">
    <property type="component" value="Chromosome"/>
</dbReference>
<evidence type="ECO:0000313" key="1">
    <source>
        <dbReference type="EMBL" id="AEG72596.1"/>
    </source>
</evidence>
<organism evidence="1 2">
    <name type="scientific">Mycoplasma haemofelis (strain Ohio2)</name>
    <dbReference type="NCBI Taxonomy" id="859194"/>
    <lineage>
        <taxon>Bacteria</taxon>
        <taxon>Bacillati</taxon>
        <taxon>Mycoplasmatota</taxon>
        <taxon>Mollicutes</taxon>
        <taxon>Mycoplasmataceae</taxon>
        <taxon>Mycoplasma</taxon>
    </lineage>
</organism>
<proteinExistence type="predicted"/>
<dbReference type="KEGG" id="mhf:MHF_0317"/>
<dbReference type="AlphaFoldDB" id="F6FGS3"/>
<accession>F6FGS3</accession>
<evidence type="ECO:0000313" key="2">
    <source>
        <dbReference type="Proteomes" id="UP000007952"/>
    </source>
</evidence>
<protein>
    <submittedName>
        <fullName evidence="1">Uncharacterized protein</fullName>
    </submittedName>
</protein>